<evidence type="ECO:0000259" key="7">
    <source>
        <dbReference type="Pfam" id="PF01258"/>
    </source>
</evidence>
<feature type="zinc finger region" description="dksA C4-type" evidence="6">
    <location>
        <begin position="83"/>
        <end position="107"/>
    </location>
</feature>
<dbReference type="Pfam" id="PF01258">
    <property type="entry name" value="zf-dskA_traR"/>
    <property type="match status" value="1"/>
</dbReference>
<evidence type="ECO:0000313" key="10">
    <source>
        <dbReference type="Proteomes" id="UP000322454"/>
    </source>
</evidence>
<dbReference type="SUPFAM" id="SSF109635">
    <property type="entry name" value="DnaK suppressor protein DksA, alpha-hairpin domain"/>
    <property type="match status" value="1"/>
</dbReference>
<organism evidence="9 10">
    <name type="scientific">Candidatus Acidulodesulfobacterium acidiphilum</name>
    <dbReference type="NCBI Taxonomy" id="2597224"/>
    <lineage>
        <taxon>Bacteria</taxon>
        <taxon>Deltaproteobacteria</taxon>
        <taxon>Candidatus Acidulodesulfobacterales</taxon>
        <taxon>Candidatus Acidulodesulfobacterium</taxon>
    </lineage>
</organism>
<comment type="caution">
    <text evidence="9">The sequence shown here is derived from an EMBL/GenBank/DDBJ whole genome shotgun (WGS) entry which is preliminary data.</text>
</comment>
<evidence type="ECO:0000256" key="1">
    <source>
        <dbReference type="ARBA" id="ARBA00022490"/>
    </source>
</evidence>
<comment type="function">
    <text evidence="5">Transcription factor that acts by binding directly to the RNA polymerase (RNAP). Required for negative regulation of rRNA expression and positive regulation of several amino acid biosynthesis promoters.</text>
</comment>
<keyword evidence="3 5" id="KW-0863">Zinc-finger</keyword>
<feature type="domain" description="DnaK suppressor protein DksA N-terminal" evidence="8">
    <location>
        <begin position="6"/>
        <end position="75"/>
    </location>
</feature>
<comment type="subunit">
    <text evidence="5">Interacts directly with the RNA polymerase.</text>
</comment>
<dbReference type="AlphaFoldDB" id="A0A520XDU0"/>
<dbReference type="GO" id="GO:0008270">
    <property type="term" value="F:zinc ion binding"/>
    <property type="evidence" value="ECO:0007669"/>
    <property type="project" value="UniProtKB-UniRule"/>
</dbReference>
<dbReference type="InterPro" id="IPR020458">
    <property type="entry name" value="Znf_DskA_TraR_CS"/>
</dbReference>
<dbReference type="GO" id="GO:0010468">
    <property type="term" value="P:regulation of gene expression"/>
    <property type="evidence" value="ECO:0007669"/>
    <property type="project" value="UniProtKB-UniRule"/>
</dbReference>
<comment type="subcellular location">
    <subcellularLocation>
        <location evidence="5">Cytoplasm</location>
    </subcellularLocation>
</comment>
<dbReference type="Proteomes" id="UP000322454">
    <property type="component" value="Unassembled WGS sequence"/>
</dbReference>
<proteinExistence type="inferred from homology"/>
<dbReference type="EMBL" id="SHMQ01000011">
    <property type="protein sequence ID" value="RZV39312.1"/>
    <property type="molecule type" value="Genomic_DNA"/>
</dbReference>
<reference evidence="9 10" key="1">
    <citation type="submission" date="2019-01" db="EMBL/GenBank/DDBJ databases">
        <title>Insights into ecological role of a new deltaproteobacterial order Candidatus Sinidesulfobacterales (Sva0485) by metagenomics and metatranscriptomics.</title>
        <authorList>
            <person name="Tan S."/>
            <person name="Liu J."/>
            <person name="Fang Y."/>
            <person name="Hedlund B."/>
            <person name="Lian Z.-H."/>
            <person name="Huang L.-Y."/>
            <person name="Li J.-T."/>
            <person name="Huang L.-N."/>
            <person name="Li W.-J."/>
            <person name="Jiang H.-C."/>
            <person name="Dong H.-L."/>
            <person name="Shu W.-S."/>
        </authorList>
    </citation>
    <scope>NUCLEOTIDE SEQUENCE [LARGE SCALE GENOMIC DNA]</scope>
    <source>
        <strain evidence="9">AP4</strain>
    </source>
</reference>
<keyword evidence="4 5" id="KW-0862">Zinc</keyword>
<evidence type="ECO:0000256" key="2">
    <source>
        <dbReference type="ARBA" id="ARBA00022723"/>
    </source>
</evidence>
<dbReference type="PANTHER" id="PTHR33823:SF2">
    <property type="entry name" value="RNA POLYMERASE-BINDING TRANSCRIPTION FACTOR DKSA"/>
    <property type="match status" value="1"/>
</dbReference>
<evidence type="ECO:0000256" key="3">
    <source>
        <dbReference type="ARBA" id="ARBA00022771"/>
    </source>
</evidence>
<protein>
    <recommendedName>
        <fullName evidence="5">RNA polymerase-binding transcription factor DksA</fullName>
    </recommendedName>
</protein>
<gene>
    <name evidence="5 9" type="primary">dksA</name>
    <name evidence="9" type="ORF">EVJ48_05130</name>
</gene>
<accession>A0A520XDU0</accession>
<evidence type="ECO:0000256" key="5">
    <source>
        <dbReference type="HAMAP-Rule" id="MF_00926"/>
    </source>
</evidence>
<feature type="binding site" evidence="5">
    <location>
        <position position="83"/>
    </location>
    <ligand>
        <name>Zn(2+)</name>
        <dbReference type="ChEBI" id="CHEBI:29105"/>
    </ligand>
</feature>
<dbReference type="InterPro" id="IPR000962">
    <property type="entry name" value="Znf_DskA_TraR"/>
</dbReference>
<feature type="binding site" evidence="5">
    <location>
        <position position="86"/>
    </location>
    <ligand>
        <name>Zn(2+)</name>
        <dbReference type="ChEBI" id="CHEBI:29105"/>
    </ligand>
</feature>
<evidence type="ECO:0000256" key="4">
    <source>
        <dbReference type="ARBA" id="ARBA00022833"/>
    </source>
</evidence>
<feature type="binding site" evidence="5">
    <location>
        <position position="104"/>
    </location>
    <ligand>
        <name>Zn(2+)</name>
        <dbReference type="ChEBI" id="CHEBI:29105"/>
    </ligand>
</feature>
<keyword evidence="2 5" id="KW-0479">Metal-binding</keyword>
<dbReference type="InterPro" id="IPR037187">
    <property type="entry name" value="DnaK_N"/>
</dbReference>
<dbReference type="SUPFAM" id="SSF57716">
    <property type="entry name" value="Glucocorticoid receptor-like (DNA-binding domain)"/>
    <property type="match status" value="1"/>
</dbReference>
<dbReference type="InterPro" id="IPR012784">
    <property type="entry name" value="DksA_RNA_pol-bd"/>
</dbReference>
<dbReference type="PROSITE" id="PS01102">
    <property type="entry name" value="ZF_DKSA_1"/>
    <property type="match status" value="1"/>
</dbReference>
<evidence type="ECO:0000259" key="8">
    <source>
        <dbReference type="Pfam" id="PF21157"/>
    </source>
</evidence>
<sequence length="120" mass="14059">MTEEKLLHFKNILNKKLESLLDDALKTVDSMTKEDDNFPDPNDRATLESDRNFELRIRDRERKLIPKIQEALSRIENGTYGICDECGGEISEKRLEYRPEATLCIACKTKQEELEKRKNK</sequence>
<evidence type="ECO:0000313" key="9">
    <source>
        <dbReference type="EMBL" id="RZV39312.1"/>
    </source>
</evidence>
<dbReference type="InterPro" id="IPR048489">
    <property type="entry name" value="DksA_N"/>
</dbReference>
<dbReference type="NCBIfam" id="TIGR02420">
    <property type="entry name" value="dksA"/>
    <property type="match status" value="1"/>
</dbReference>
<dbReference type="GO" id="GO:0005737">
    <property type="term" value="C:cytoplasm"/>
    <property type="evidence" value="ECO:0007669"/>
    <property type="project" value="UniProtKB-SubCell"/>
</dbReference>
<dbReference type="PANTHER" id="PTHR33823">
    <property type="entry name" value="RNA POLYMERASE-BINDING TRANSCRIPTION FACTOR DKSA-RELATED"/>
    <property type="match status" value="1"/>
</dbReference>
<feature type="domain" description="Zinc finger DksA/TraR C4-type" evidence="7">
    <location>
        <begin position="78"/>
        <end position="112"/>
    </location>
</feature>
<feature type="binding site" evidence="5">
    <location>
        <position position="107"/>
    </location>
    <ligand>
        <name>Zn(2+)</name>
        <dbReference type="ChEBI" id="CHEBI:29105"/>
    </ligand>
</feature>
<dbReference type="PROSITE" id="PS51128">
    <property type="entry name" value="ZF_DKSA_2"/>
    <property type="match status" value="1"/>
</dbReference>
<dbReference type="HAMAP" id="MF_00926">
    <property type="entry name" value="DksA"/>
    <property type="match status" value="1"/>
</dbReference>
<name>A0A520XDU0_9DELT</name>
<dbReference type="Pfam" id="PF21157">
    <property type="entry name" value="DksA_N"/>
    <property type="match status" value="1"/>
</dbReference>
<evidence type="ECO:0000256" key="6">
    <source>
        <dbReference type="PROSITE-ProRule" id="PRU00510"/>
    </source>
</evidence>
<comment type="similarity">
    <text evidence="5">Belongs to the DksA family.</text>
</comment>
<keyword evidence="1 5" id="KW-0963">Cytoplasm</keyword>
<dbReference type="Gene3D" id="1.20.120.910">
    <property type="entry name" value="DksA, coiled-coil domain"/>
    <property type="match status" value="1"/>
</dbReference>